<evidence type="ECO:0000313" key="1">
    <source>
        <dbReference type="EMBL" id="BAK07714.1"/>
    </source>
</evidence>
<reference evidence="1" key="1">
    <citation type="journal article" date="2011" name="Plant Physiol.">
        <title>Comprehensive sequence analysis of 24,783 barley full-length cDNAs derived from 12 clone libraries.</title>
        <authorList>
            <person name="Matsumoto T."/>
            <person name="Tanaka T."/>
            <person name="Sakai H."/>
            <person name="Amano N."/>
            <person name="Kanamori H."/>
            <person name="Kurita K."/>
            <person name="Kikuta A."/>
            <person name="Kamiya K."/>
            <person name="Yamamoto M."/>
            <person name="Ikawa H."/>
            <person name="Fujii N."/>
            <person name="Hori K."/>
            <person name="Itoh T."/>
            <person name="Sato K."/>
        </authorList>
    </citation>
    <scope>NUCLEOTIDE SEQUENCE</scope>
    <source>
        <tissue evidence="1">Seed</tissue>
    </source>
</reference>
<dbReference type="EMBL" id="AK376519">
    <property type="protein sequence ID" value="BAK07714.1"/>
    <property type="molecule type" value="mRNA"/>
</dbReference>
<name>F2EK42_HORVV</name>
<proteinExistence type="evidence at transcript level"/>
<accession>F2EK42</accession>
<protein>
    <submittedName>
        <fullName evidence="1">Predicted protein</fullName>
    </submittedName>
</protein>
<sequence length="46" mass="4869">MAPCSSSPTPVIATAKGVLEPALPKLWVLHEWMRPVAPSTQVGRAS</sequence>
<organism evidence="1">
    <name type="scientific">Hordeum vulgare subsp. vulgare</name>
    <name type="common">Domesticated barley</name>
    <dbReference type="NCBI Taxonomy" id="112509"/>
    <lineage>
        <taxon>Eukaryota</taxon>
        <taxon>Viridiplantae</taxon>
        <taxon>Streptophyta</taxon>
        <taxon>Embryophyta</taxon>
        <taxon>Tracheophyta</taxon>
        <taxon>Spermatophyta</taxon>
        <taxon>Magnoliopsida</taxon>
        <taxon>Liliopsida</taxon>
        <taxon>Poales</taxon>
        <taxon>Poaceae</taxon>
        <taxon>BOP clade</taxon>
        <taxon>Pooideae</taxon>
        <taxon>Triticodae</taxon>
        <taxon>Triticeae</taxon>
        <taxon>Hordeinae</taxon>
        <taxon>Hordeum</taxon>
    </lineage>
</organism>
<dbReference type="AlphaFoldDB" id="F2EK42"/>